<evidence type="ECO:0000313" key="2">
    <source>
        <dbReference type="Proteomes" id="UP001187192"/>
    </source>
</evidence>
<protein>
    <submittedName>
        <fullName evidence="1">Uncharacterized protein</fullName>
    </submittedName>
</protein>
<keyword evidence="2" id="KW-1185">Reference proteome</keyword>
<organism evidence="1 2">
    <name type="scientific">Ficus carica</name>
    <name type="common">Common fig</name>
    <dbReference type="NCBI Taxonomy" id="3494"/>
    <lineage>
        <taxon>Eukaryota</taxon>
        <taxon>Viridiplantae</taxon>
        <taxon>Streptophyta</taxon>
        <taxon>Embryophyta</taxon>
        <taxon>Tracheophyta</taxon>
        <taxon>Spermatophyta</taxon>
        <taxon>Magnoliopsida</taxon>
        <taxon>eudicotyledons</taxon>
        <taxon>Gunneridae</taxon>
        <taxon>Pentapetalae</taxon>
        <taxon>rosids</taxon>
        <taxon>fabids</taxon>
        <taxon>Rosales</taxon>
        <taxon>Moraceae</taxon>
        <taxon>Ficeae</taxon>
        <taxon>Ficus</taxon>
    </lineage>
</organism>
<proteinExistence type="predicted"/>
<comment type="caution">
    <text evidence="1">The sequence shown here is derived from an EMBL/GenBank/DDBJ whole genome shotgun (WGS) entry which is preliminary data.</text>
</comment>
<evidence type="ECO:0000313" key="1">
    <source>
        <dbReference type="EMBL" id="GMN60574.1"/>
    </source>
</evidence>
<sequence length="73" mass="7982">MKHLRQPCEPPCYPPSFHSMSSLALHYVNLVSLLAASHKLLPSSPLATLQSTSCPSRDTLISMMSCSGGWPFH</sequence>
<dbReference type="Proteomes" id="UP001187192">
    <property type="component" value="Unassembled WGS sequence"/>
</dbReference>
<gene>
    <name evidence="1" type="ORF">TIFTF001_029663</name>
</gene>
<name>A0AA88J1T3_FICCA</name>
<reference evidence="1" key="1">
    <citation type="submission" date="2023-07" db="EMBL/GenBank/DDBJ databases">
        <title>draft genome sequence of fig (Ficus carica).</title>
        <authorList>
            <person name="Takahashi T."/>
            <person name="Nishimura K."/>
        </authorList>
    </citation>
    <scope>NUCLEOTIDE SEQUENCE</scope>
</reference>
<dbReference type="AlphaFoldDB" id="A0AA88J1T3"/>
<accession>A0AA88J1T3</accession>
<dbReference type="EMBL" id="BTGU01000100">
    <property type="protein sequence ID" value="GMN60574.1"/>
    <property type="molecule type" value="Genomic_DNA"/>
</dbReference>